<feature type="transmembrane region" description="Helical" evidence="8">
    <location>
        <begin position="102"/>
        <end position="122"/>
    </location>
</feature>
<feature type="domain" description="Glycine transporter" evidence="9">
    <location>
        <begin position="105"/>
        <end position="177"/>
    </location>
</feature>
<dbReference type="EMBL" id="FUKP01000023">
    <property type="protein sequence ID" value="SJN22101.1"/>
    <property type="molecule type" value="Genomic_DNA"/>
</dbReference>
<dbReference type="PANTHER" id="PTHR30506">
    <property type="entry name" value="INNER MEMBRANE PROTEIN"/>
    <property type="match status" value="1"/>
</dbReference>
<gene>
    <name evidence="10" type="ORF">FM125_03970</name>
</gene>
<feature type="transmembrane region" description="Helical" evidence="8">
    <location>
        <begin position="43"/>
        <end position="64"/>
    </location>
</feature>
<feature type="transmembrane region" description="Helical" evidence="8">
    <location>
        <begin position="162"/>
        <end position="180"/>
    </location>
</feature>
<protein>
    <recommendedName>
        <fullName evidence="9">Glycine transporter domain-containing protein</fullName>
    </recommendedName>
</protein>
<evidence type="ECO:0000256" key="7">
    <source>
        <dbReference type="SAM" id="MobiDB-lite"/>
    </source>
</evidence>
<dbReference type="Proteomes" id="UP000196230">
    <property type="component" value="Unassembled WGS sequence"/>
</dbReference>
<evidence type="ECO:0000313" key="11">
    <source>
        <dbReference type="Proteomes" id="UP000196230"/>
    </source>
</evidence>
<evidence type="ECO:0000259" key="9">
    <source>
        <dbReference type="Pfam" id="PF03458"/>
    </source>
</evidence>
<feature type="region of interest" description="Disordered" evidence="7">
    <location>
        <begin position="286"/>
        <end position="324"/>
    </location>
</feature>
<comment type="similarity">
    <text evidence="2">Belongs to the UPF0126 family.</text>
</comment>
<feature type="domain" description="Glycine transporter" evidence="9">
    <location>
        <begin position="19"/>
        <end position="91"/>
    </location>
</feature>
<evidence type="ECO:0000256" key="6">
    <source>
        <dbReference type="ARBA" id="ARBA00023136"/>
    </source>
</evidence>
<keyword evidence="5 8" id="KW-1133">Transmembrane helix</keyword>
<sequence>MDVQQFFDALTDAPWLLTTLDLIGIFFFATSGALLASRKQFDLVGSLALSLLAGLGGGFTRDILLDRGLPASLDNPIYLAPPVLVSLLVYVKAIAPHRLNLTITLFDAGGLALFTVTGAMVALETGANPVACVVIATVTALGGGMLRDIVANEVPSLFDPRGIYAMPTVVGAIVAVTVGLQGALNAVTGFLIAALIFTIRMLGYRYQWRLPGADISMDRDSIDRLRAAAVQAQQAARHRMRIGRRVYGPMPQAQAQEVAEREAAAAPAPDGFHYDAVEDVYTRDIPIVPPAGRDPRQGARPTAHDAPRQEVHADSHLVGEDGWDGWDSDVELSVTSDDYASRVHVEDYDPQTESITVLDRASGRVARLDAATGIMDVTDPRTGWTRSYDAPEDDWVKRDADGEDR</sequence>
<proteinExistence type="inferred from homology"/>
<dbReference type="AlphaFoldDB" id="A0A1R4IQD1"/>
<evidence type="ECO:0000256" key="1">
    <source>
        <dbReference type="ARBA" id="ARBA00004651"/>
    </source>
</evidence>
<evidence type="ECO:0000256" key="5">
    <source>
        <dbReference type="ARBA" id="ARBA00022989"/>
    </source>
</evidence>
<name>A0A1R4IQD1_9MICC</name>
<feature type="compositionally biased region" description="Basic and acidic residues" evidence="7">
    <location>
        <begin position="293"/>
        <end position="319"/>
    </location>
</feature>
<reference evidence="10 11" key="1">
    <citation type="submission" date="2017-02" db="EMBL/GenBank/DDBJ databases">
        <authorList>
            <person name="Peterson S.W."/>
        </authorList>
    </citation>
    <scope>NUCLEOTIDE SEQUENCE [LARGE SCALE GENOMIC DNA]</scope>
    <source>
        <strain evidence="10 11">2B3F</strain>
    </source>
</reference>
<evidence type="ECO:0000256" key="3">
    <source>
        <dbReference type="ARBA" id="ARBA00022475"/>
    </source>
</evidence>
<keyword evidence="6 8" id="KW-0472">Membrane</keyword>
<dbReference type="RefSeq" id="WP_342743399.1">
    <property type="nucleotide sequence ID" value="NZ_FUKP01000023.1"/>
</dbReference>
<evidence type="ECO:0000313" key="10">
    <source>
        <dbReference type="EMBL" id="SJN22101.1"/>
    </source>
</evidence>
<evidence type="ECO:0000256" key="2">
    <source>
        <dbReference type="ARBA" id="ARBA00008193"/>
    </source>
</evidence>
<dbReference type="Pfam" id="PF03458">
    <property type="entry name" value="Gly_transporter"/>
    <property type="match status" value="2"/>
</dbReference>
<evidence type="ECO:0000256" key="4">
    <source>
        <dbReference type="ARBA" id="ARBA00022692"/>
    </source>
</evidence>
<dbReference type="PANTHER" id="PTHR30506:SF3">
    <property type="entry name" value="UPF0126 INNER MEMBRANE PROTEIN YADS-RELATED"/>
    <property type="match status" value="1"/>
</dbReference>
<dbReference type="InterPro" id="IPR005115">
    <property type="entry name" value="Gly_transporter"/>
</dbReference>
<feature type="compositionally biased region" description="Basic and acidic residues" evidence="7">
    <location>
        <begin position="394"/>
        <end position="405"/>
    </location>
</feature>
<organism evidence="10 11">
    <name type="scientific">Micrococcus lylae</name>
    <dbReference type="NCBI Taxonomy" id="1273"/>
    <lineage>
        <taxon>Bacteria</taxon>
        <taxon>Bacillati</taxon>
        <taxon>Actinomycetota</taxon>
        <taxon>Actinomycetes</taxon>
        <taxon>Micrococcales</taxon>
        <taxon>Micrococcaceae</taxon>
        <taxon>Micrococcus</taxon>
    </lineage>
</organism>
<feature type="transmembrane region" description="Helical" evidence="8">
    <location>
        <begin position="128"/>
        <end position="150"/>
    </location>
</feature>
<feature type="transmembrane region" description="Helical" evidence="8">
    <location>
        <begin position="186"/>
        <end position="203"/>
    </location>
</feature>
<comment type="subcellular location">
    <subcellularLocation>
        <location evidence="1">Cell membrane</location>
        <topology evidence="1">Multi-pass membrane protein</topology>
    </subcellularLocation>
</comment>
<feature type="transmembrane region" description="Helical" evidence="8">
    <location>
        <begin position="15"/>
        <end position="36"/>
    </location>
</feature>
<keyword evidence="3" id="KW-1003">Cell membrane</keyword>
<feature type="region of interest" description="Disordered" evidence="7">
    <location>
        <begin position="377"/>
        <end position="405"/>
    </location>
</feature>
<accession>A0A1R4IQD1</accession>
<evidence type="ECO:0000256" key="8">
    <source>
        <dbReference type="SAM" id="Phobius"/>
    </source>
</evidence>
<keyword evidence="4 8" id="KW-0812">Transmembrane</keyword>
<dbReference type="GO" id="GO:0005886">
    <property type="term" value="C:plasma membrane"/>
    <property type="evidence" value="ECO:0007669"/>
    <property type="project" value="UniProtKB-SubCell"/>
</dbReference>